<reference evidence="2 3" key="1">
    <citation type="submission" date="2019-07" db="EMBL/GenBank/DDBJ databases">
        <authorList>
            <person name="Kim J."/>
        </authorList>
    </citation>
    <scope>NUCLEOTIDE SEQUENCE [LARGE SCALE GENOMIC DNA]</scope>
    <source>
        <strain evidence="2 3">MJ1a</strain>
    </source>
</reference>
<sequence>MFNRNSTLLGIGLAALPPLVLWLIFVIFLRNEAIIMDKPAIPYLIAIGLNLVMLRYFARKHFDLTSRGIMMTTFVCMLLIAIFKFH</sequence>
<keyword evidence="3" id="KW-1185">Reference proteome</keyword>
<feature type="transmembrane region" description="Helical" evidence="1">
    <location>
        <begin position="6"/>
        <end position="28"/>
    </location>
</feature>
<dbReference type="AlphaFoldDB" id="A0A563U1W2"/>
<feature type="transmembrane region" description="Helical" evidence="1">
    <location>
        <begin position="64"/>
        <end position="83"/>
    </location>
</feature>
<dbReference type="RefSeq" id="WP_146272712.1">
    <property type="nucleotide sequence ID" value="NZ_VOEI01000006.1"/>
</dbReference>
<accession>A0A563U1W2</accession>
<gene>
    <name evidence="2" type="ORF">FPZ42_15415</name>
</gene>
<keyword evidence="1" id="KW-0812">Transmembrane</keyword>
<evidence type="ECO:0000313" key="3">
    <source>
        <dbReference type="Proteomes" id="UP000318010"/>
    </source>
</evidence>
<dbReference type="OrthoDB" id="797879at2"/>
<comment type="caution">
    <text evidence="2">The sequence shown here is derived from an EMBL/GenBank/DDBJ whole genome shotgun (WGS) entry which is preliminary data.</text>
</comment>
<protein>
    <recommendedName>
        <fullName evidence="4">Stationary phase survival protein SurE</fullName>
    </recommendedName>
</protein>
<dbReference type="Proteomes" id="UP000318010">
    <property type="component" value="Unassembled WGS sequence"/>
</dbReference>
<evidence type="ECO:0008006" key="4">
    <source>
        <dbReference type="Google" id="ProtNLM"/>
    </source>
</evidence>
<proteinExistence type="predicted"/>
<keyword evidence="1" id="KW-1133">Transmembrane helix</keyword>
<dbReference type="EMBL" id="VOEI01000006">
    <property type="protein sequence ID" value="TWR24489.1"/>
    <property type="molecule type" value="Genomic_DNA"/>
</dbReference>
<feature type="transmembrane region" description="Helical" evidence="1">
    <location>
        <begin position="40"/>
        <end position="58"/>
    </location>
</feature>
<name>A0A563U1W2_9SPHI</name>
<evidence type="ECO:0000313" key="2">
    <source>
        <dbReference type="EMBL" id="TWR24489.1"/>
    </source>
</evidence>
<organism evidence="2 3">
    <name type="scientific">Mucilaginibacter achroorhodeus</name>
    <dbReference type="NCBI Taxonomy" id="2599294"/>
    <lineage>
        <taxon>Bacteria</taxon>
        <taxon>Pseudomonadati</taxon>
        <taxon>Bacteroidota</taxon>
        <taxon>Sphingobacteriia</taxon>
        <taxon>Sphingobacteriales</taxon>
        <taxon>Sphingobacteriaceae</taxon>
        <taxon>Mucilaginibacter</taxon>
    </lineage>
</organism>
<evidence type="ECO:0000256" key="1">
    <source>
        <dbReference type="SAM" id="Phobius"/>
    </source>
</evidence>
<keyword evidence="1" id="KW-0472">Membrane</keyword>